<evidence type="ECO:0000313" key="3">
    <source>
        <dbReference type="Proteomes" id="UP000030640"/>
    </source>
</evidence>
<feature type="region of interest" description="Disordered" evidence="1">
    <location>
        <begin position="34"/>
        <end position="110"/>
    </location>
</feature>
<dbReference type="Proteomes" id="UP000030640">
    <property type="component" value="Unassembled WGS sequence"/>
</dbReference>
<accession>W7A4A6</accession>
<dbReference type="AlphaFoldDB" id="W7A4A6"/>
<protein>
    <submittedName>
        <fullName evidence="2">Uncharacterized protein</fullName>
    </submittedName>
</protein>
<name>W7A4A6_9APIC</name>
<dbReference type="GeneID" id="20038602"/>
<evidence type="ECO:0000256" key="1">
    <source>
        <dbReference type="SAM" id="MobiDB-lite"/>
    </source>
</evidence>
<dbReference type="RefSeq" id="XP_008817142.1">
    <property type="nucleotide sequence ID" value="XM_008818920.1"/>
</dbReference>
<gene>
    <name evidence="2" type="ORF">C922_03328</name>
</gene>
<sequence>MGGDEMNTEVIEAGVRDSDVVDDEEVYHEQVHYEQVDDERGDEPNWDGTNNQTRKANKGSMHMMEAALGGVNRKSGEGTSLEGKEGGNMKEQNDEEEHGGETKEPEGGEA</sequence>
<feature type="compositionally biased region" description="Basic and acidic residues" evidence="1">
    <location>
        <begin position="99"/>
        <end position="110"/>
    </location>
</feature>
<dbReference type="EMBL" id="KI965473">
    <property type="protein sequence ID" value="EUD66133.1"/>
    <property type="molecule type" value="Genomic_DNA"/>
</dbReference>
<reference evidence="2 3" key="1">
    <citation type="submission" date="2013-02" db="EMBL/GenBank/DDBJ databases">
        <title>The Genome Sequence of Plasmodium inui San Antonio 1.</title>
        <authorList>
            <consortium name="The Broad Institute Genome Sequencing Platform"/>
            <consortium name="The Broad Institute Genome Sequencing Center for Infectious Disease"/>
            <person name="Neafsey D."/>
            <person name="Cheeseman I."/>
            <person name="Volkman S."/>
            <person name="Adams J."/>
            <person name="Walker B."/>
            <person name="Young S.K."/>
            <person name="Zeng Q."/>
            <person name="Gargeya S."/>
            <person name="Fitzgerald M."/>
            <person name="Haas B."/>
            <person name="Abouelleil A."/>
            <person name="Alvarado L."/>
            <person name="Arachchi H.M."/>
            <person name="Berlin A.M."/>
            <person name="Chapman S.B."/>
            <person name="Dewar J."/>
            <person name="Goldberg J."/>
            <person name="Griggs A."/>
            <person name="Gujja S."/>
            <person name="Hansen M."/>
            <person name="Howarth C."/>
            <person name="Imamovic A."/>
            <person name="Larimer J."/>
            <person name="McCowan C."/>
            <person name="Murphy C."/>
            <person name="Neiman D."/>
            <person name="Pearson M."/>
            <person name="Priest M."/>
            <person name="Roberts A."/>
            <person name="Saif S."/>
            <person name="Shea T."/>
            <person name="Sisk P."/>
            <person name="Sykes S."/>
            <person name="Wortman J."/>
            <person name="Nusbaum C."/>
            <person name="Birren B."/>
        </authorList>
    </citation>
    <scope>NUCLEOTIDE SEQUENCE [LARGE SCALE GENOMIC DNA]</scope>
    <source>
        <strain evidence="2 3">San Antonio 1</strain>
    </source>
</reference>
<feature type="compositionally biased region" description="Basic and acidic residues" evidence="1">
    <location>
        <begin position="82"/>
        <end position="92"/>
    </location>
</feature>
<feature type="compositionally biased region" description="Acidic residues" evidence="1">
    <location>
        <begin position="36"/>
        <end position="45"/>
    </location>
</feature>
<keyword evidence="3" id="KW-1185">Reference proteome</keyword>
<proteinExistence type="predicted"/>
<organism evidence="2 3">
    <name type="scientific">Plasmodium inui San Antonio 1</name>
    <dbReference type="NCBI Taxonomy" id="1237626"/>
    <lineage>
        <taxon>Eukaryota</taxon>
        <taxon>Sar</taxon>
        <taxon>Alveolata</taxon>
        <taxon>Apicomplexa</taxon>
        <taxon>Aconoidasida</taxon>
        <taxon>Haemosporida</taxon>
        <taxon>Plasmodiidae</taxon>
        <taxon>Plasmodium</taxon>
        <taxon>Plasmodium (Plasmodium)</taxon>
    </lineage>
</organism>
<evidence type="ECO:0000313" key="2">
    <source>
        <dbReference type="EMBL" id="EUD66133.1"/>
    </source>
</evidence>
<dbReference type="VEuPathDB" id="PlasmoDB:C922_03328"/>